<dbReference type="PANTHER" id="PTHR45674">
    <property type="entry name" value="DNA LIGASE 1/3 FAMILY MEMBER"/>
    <property type="match status" value="1"/>
</dbReference>
<sequence length="467" mass="52543">MLNINVPKKENYKSHNFTNFSKNYSRIKEQNEKSKLYCSNKTTSSQKKQNADTTADETINIKFQKSDKSRPANANNDSPSNKKLQQKKLSKKSIKLKVLEISVNLLSHLFHLIRINFKKNILIAKSQNHMTQLQIQSIPYLVLARAFEKLSSTTKRSDKIDIISCLFRSVMLARPKELLPVVCLTCNQLAATYKGVELGVGDQTLLKSLSESTGRSLEDVKSDYIKLGDLGDVAATIQSGHLSSSRVLTVKQVYSTLLEIATWEGKQSRARKIACVHELFKASRETEARYIVRHLQGKLRIGFNEQSVLAALSRACALASLGKGPISTDLAWDGPIQEKFVQLESRNTVILKQALSKLPSFELLIATLVKHGIDYLADNCQLSPGFPVKLMLAQPTKGVNEILKRFKGKRFTLEFKYDGVRAQIHLLSNGQVKIFSRNTEDTTAKFPDIVNNIHKVESIKYFKLLCL</sequence>
<evidence type="ECO:0000256" key="1">
    <source>
        <dbReference type="ARBA" id="ARBA00007572"/>
    </source>
</evidence>
<dbReference type="InterPro" id="IPR036599">
    <property type="entry name" value="DNA_ligase_N_sf"/>
</dbReference>
<keyword evidence="3" id="KW-0547">Nucleotide-binding</keyword>
<feature type="domain" description="DNA ligase ATP-dependent N-terminal" evidence="10">
    <location>
        <begin position="139"/>
        <end position="313"/>
    </location>
</feature>
<dbReference type="InterPro" id="IPR012310">
    <property type="entry name" value="DNA_ligase_ATP-dep_cent"/>
</dbReference>
<evidence type="ECO:0000256" key="4">
    <source>
        <dbReference type="ARBA" id="ARBA00022763"/>
    </source>
</evidence>
<dbReference type="GO" id="GO:0005524">
    <property type="term" value="F:ATP binding"/>
    <property type="evidence" value="ECO:0007669"/>
    <property type="project" value="UniProtKB-KW"/>
</dbReference>
<comment type="caution">
    <text evidence="11">The sequence shown here is derived from an EMBL/GenBank/DDBJ whole genome shotgun (WGS) entry which is preliminary data.</text>
</comment>
<keyword evidence="12" id="KW-1185">Reference proteome</keyword>
<dbReference type="OrthoDB" id="206088at2759"/>
<dbReference type="InterPro" id="IPR016059">
    <property type="entry name" value="DNA_ligase_ATP-dep_CS"/>
</dbReference>
<dbReference type="GO" id="GO:0003910">
    <property type="term" value="F:DNA ligase (ATP) activity"/>
    <property type="evidence" value="ECO:0007669"/>
    <property type="project" value="InterPro"/>
</dbReference>
<evidence type="ECO:0000256" key="5">
    <source>
        <dbReference type="ARBA" id="ARBA00022840"/>
    </source>
</evidence>
<gene>
    <name evidence="11" type="ORF">RFI_18661</name>
</gene>
<evidence type="ECO:0000313" key="11">
    <source>
        <dbReference type="EMBL" id="ETO18603.1"/>
    </source>
</evidence>
<dbReference type="Gene3D" id="3.30.470.30">
    <property type="entry name" value="DNA ligase/mRNA capping enzyme"/>
    <property type="match status" value="1"/>
</dbReference>
<dbReference type="PROSITE" id="PS00697">
    <property type="entry name" value="DNA_LIGASE_A1"/>
    <property type="match status" value="1"/>
</dbReference>
<evidence type="ECO:0000256" key="7">
    <source>
        <dbReference type="ARBA" id="ARBA00023204"/>
    </source>
</evidence>
<evidence type="ECO:0000259" key="10">
    <source>
        <dbReference type="Pfam" id="PF04675"/>
    </source>
</evidence>
<evidence type="ECO:0000313" key="12">
    <source>
        <dbReference type="Proteomes" id="UP000023152"/>
    </source>
</evidence>
<evidence type="ECO:0000256" key="3">
    <source>
        <dbReference type="ARBA" id="ARBA00022741"/>
    </source>
</evidence>
<keyword evidence="7" id="KW-0234">DNA repair</keyword>
<dbReference type="Proteomes" id="UP000023152">
    <property type="component" value="Unassembled WGS sequence"/>
</dbReference>
<dbReference type="GO" id="GO:0006273">
    <property type="term" value="P:lagging strand elongation"/>
    <property type="evidence" value="ECO:0007669"/>
    <property type="project" value="TreeGrafter"/>
</dbReference>
<dbReference type="Pfam" id="PF04675">
    <property type="entry name" value="DNA_ligase_A_N"/>
    <property type="match status" value="1"/>
</dbReference>
<dbReference type="GO" id="GO:0006281">
    <property type="term" value="P:DNA repair"/>
    <property type="evidence" value="ECO:0007669"/>
    <property type="project" value="UniProtKB-KW"/>
</dbReference>
<feature type="compositionally biased region" description="Polar residues" evidence="8">
    <location>
        <begin position="72"/>
        <end position="81"/>
    </location>
</feature>
<protein>
    <submittedName>
        <fullName evidence="11">DNA ligase 1</fullName>
    </submittedName>
</protein>
<evidence type="ECO:0000256" key="6">
    <source>
        <dbReference type="ARBA" id="ARBA00023172"/>
    </source>
</evidence>
<feature type="domain" description="ATP-dependent DNA ligase family profile" evidence="9">
    <location>
        <begin position="391"/>
        <end position="456"/>
    </location>
</feature>
<dbReference type="Pfam" id="PF01068">
    <property type="entry name" value="DNA_ligase_A_M"/>
    <property type="match status" value="1"/>
</dbReference>
<dbReference type="AlphaFoldDB" id="X6MY91"/>
<dbReference type="GO" id="GO:0006310">
    <property type="term" value="P:DNA recombination"/>
    <property type="evidence" value="ECO:0007669"/>
    <property type="project" value="UniProtKB-KW"/>
</dbReference>
<feature type="region of interest" description="Disordered" evidence="8">
    <location>
        <begin position="63"/>
        <end position="88"/>
    </location>
</feature>
<dbReference type="PANTHER" id="PTHR45674:SF4">
    <property type="entry name" value="DNA LIGASE 1"/>
    <property type="match status" value="1"/>
</dbReference>
<dbReference type="GO" id="GO:0003677">
    <property type="term" value="F:DNA binding"/>
    <property type="evidence" value="ECO:0007669"/>
    <property type="project" value="InterPro"/>
</dbReference>
<dbReference type="Gene3D" id="1.10.3260.10">
    <property type="entry name" value="DNA ligase, ATP-dependent, N-terminal domain"/>
    <property type="match status" value="1"/>
</dbReference>
<keyword evidence="5" id="KW-0067">ATP-binding</keyword>
<keyword evidence="4" id="KW-0227">DNA damage</keyword>
<name>X6MY91_RETFI</name>
<dbReference type="InterPro" id="IPR050191">
    <property type="entry name" value="ATP-dep_DNA_ligase"/>
</dbReference>
<evidence type="ECO:0000256" key="8">
    <source>
        <dbReference type="SAM" id="MobiDB-lite"/>
    </source>
</evidence>
<reference evidence="11 12" key="1">
    <citation type="journal article" date="2013" name="Curr. Biol.">
        <title>The Genome of the Foraminiferan Reticulomyxa filosa.</title>
        <authorList>
            <person name="Glockner G."/>
            <person name="Hulsmann N."/>
            <person name="Schleicher M."/>
            <person name="Noegel A.A."/>
            <person name="Eichinger L."/>
            <person name="Gallinger C."/>
            <person name="Pawlowski J."/>
            <person name="Sierra R."/>
            <person name="Euteneuer U."/>
            <person name="Pillet L."/>
            <person name="Moustafa A."/>
            <person name="Platzer M."/>
            <person name="Groth M."/>
            <person name="Szafranski K."/>
            <person name="Schliwa M."/>
        </authorList>
    </citation>
    <scope>NUCLEOTIDE SEQUENCE [LARGE SCALE GENOMIC DNA]</scope>
</reference>
<keyword evidence="2 11" id="KW-0436">Ligase</keyword>
<dbReference type="SUPFAM" id="SSF117018">
    <property type="entry name" value="ATP-dependent DNA ligase DNA-binding domain"/>
    <property type="match status" value="1"/>
</dbReference>
<comment type="similarity">
    <text evidence="1">Belongs to the ATP-dependent DNA ligase family.</text>
</comment>
<keyword evidence="6" id="KW-0233">DNA recombination</keyword>
<evidence type="ECO:0000256" key="2">
    <source>
        <dbReference type="ARBA" id="ARBA00022598"/>
    </source>
</evidence>
<evidence type="ECO:0000259" key="9">
    <source>
        <dbReference type="Pfam" id="PF01068"/>
    </source>
</evidence>
<accession>X6MY91</accession>
<organism evidence="11 12">
    <name type="scientific">Reticulomyxa filosa</name>
    <dbReference type="NCBI Taxonomy" id="46433"/>
    <lineage>
        <taxon>Eukaryota</taxon>
        <taxon>Sar</taxon>
        <taxon>Rhizaria</taxon>
        <taxon>Retaria</taxon>
        <taxon>Foraminifera</taxon>
        <taxon>Monothalamids</taxon>
        <taxon>Reticulomyxidae</taxon>
        <taxon>Reticulomyxa</taxon>
    </lineage>
</organism>
<dbReference type="EMBL" id="ASPP01014692">
    <property type="protein sequence ID" value="ETO18603.1"/>
    <property type="molecule type" value="Genomic_DNA"/>
</dbReference>
<proteinExistence type="inferred from homology"/>
<dbReference type="SUPFAM" id="SSF56091">
    <property type="entry name" value="DNA ligase/mRNA capping enzyme, catalytic domain"/>
    <property type="match status" value="1"/>
</dbReference>
<dbReference type="InterPro" id="IPR012308">
    <property type="entry name" value="DNA_ligase_ATP-dep_N"/>
</dbReference>